<name>A0A1Q3CGU4_CEPFO</name>
<evidence type="ECO:0000313" key="5">
    <source>
        <dbReference type="Proteomes" id="UP000187406"/>
    </source>
</evidence>
<accession>A0A1Q3CGU4</accession>
<dbReference type="InterPro" id="IPR000782">
    <property type="entry name" value="FAS1_domain"/>
</dbReference>
<evidence type="ECO:0000259" key="3">
    <source>
        <dbReference type="PROSITE" id="PS50213"/>
    </source>
</evidence>
<comment type="similarity">
    <text evidence="1">Belongs to the fasciclin-like AGP family.</text>
</comment>
<evidence type="ECO:0000313" key="4">
    <source>
        <dbReference type="EMBL" id="GAV79470.1"/>
    </source>
</evidence>
<dbReference type="Pfam" id="PF02469">
    <property type="entry name" value="Fasciclin"/>
    <property type="match status" value="1"/>
</dbReference>
<dbReference type="OrthoDB" id="1893649at2759"/>
<dbReference type="SMART" id="SM00554">
    <property type="entry name" value="FAS1"/>
    <property type="match status" value="1"/>
</dbReference>
<evidence type="ECO:0000256" key="2">
    <source>
        <dbReference type="SAM" id="Phobius"/>
    </source>
</evidence>
<dbReference type="InParanoid" id="A0A1Q3CGU4"/>
<dbReference type="PANTHER" id="PTHR33985">
    <property type="entry name" value="OS02G0491300 PROTEIN-RELATED"/>
    <property type="match status" value="1"/>
</dbReference>
<keyword evidence="2" id="KW-0812">Transmembrane</keyword>
<keyword evidence="2" id="KW-0472">Membrane</keyword>
<gene>
    <name evidence="4" type="ORF">CFOL_v3_22935</name>
</gene>
<keyword evidence="2" id="KW-1133">Transmembrane helix</keyword>
<reference evidence="5" key="1">
    <citation type="submission" date="2016-04" db="EMBL/GenBank/DDBJ databases">
        <title>Cephalotus genome sequencing.</title>
        <authorList>
            <person name="Fukushima K."/>
            <person name="Hasebe M."/>
            <person name="Fang X."/>
        </authorList>
    </citation>
    <scope>NUCLEOTIDE SEQUENCE [LARGE SCALE GENOMIC DNA]</scope>
    <source>
        <strain evidence="5">cv. St1</strain>
    </source>
</reference>
<dbReference type="PANTHER" id="PTHR33985:SF13">
    <property type="entry name" value="FAS1 DOMAIN-CONTAINING PROTEIN"/>
    <property type="match status" value="1"/>
</dbReference>
<dbReference type="InterPro" id="IPR052806">
    <property type="entry name" value="Fasciclin-like_AGP"/>
</dbReference>
<comment type="caution">
    <text evidence="4">The sequence shown here is derived from an EMBL/GenBank/DDBJ whole genome shotgun (WGS) entry which is preliminary data.</text>
</comment>
<dbReference type="SUPFAM" id="SSF82153">
    <property type="entry name" value="FAS1 domain"/>
    <property type="match status" value="1"/>
</dbReference>
<sequence length="166" mass="18463">MLEASEILWKSGFISMALTLEFGSQMTQTIIPPSPSLTIFSPSDHTFALSGQPSLSLLQFHFSPQYFPLQTLKSLPSGTHIPTFFSNHPLIVTTSPSTYKISINGVKINETPIYDNGSLLIFGIDKFLDPSFRFVPEPGIGCVMLVNLEVLMLFLLLSSFWFNVIQ</sequence>
<organism evidence="4 5">
    <name type="scientific">Cephalotus follicularis</name>
    <name type="common">Albany pitcher plant</name>
    <dbReference type="NCBI Taxonomy" id="3775"/>
    <lineage>
        <taxon>Eukaryota</taxon>
        <taxon>Viridiplantae</taxon>
        <taxon>Streptophyta</taxon>
        <taxon>Embryophyta</taxon>
        <taxon>Tracheophyta</taxon>
        <taxon>Spermatophyta</taxon>
        <taxon>Magnoliopsida</taxon>
        <taxon>eudicotyledons</taxon>
        <taxon>Gunneridae</taxon>
        <taxon>Pentapetalae</taxon>
        <taxon>rosids</taxon>
        <taxon>fabids</taxon>
        <taxon>Oxalidales</taxon>
        <taxon>Cephalotaceae</taxon>
        <taxon>Cephalotus</taxon>
    </lineage>
</organism>
<keyword evidence="5" id="KW-1185">Reference proteome</keyword>
<dbReference type="Proteomes" id="UP000187406">
    <property type="component" value="Unassembled WGS sequence"/>
</dbReference>
<feature type="transmembrane region" description="Helical" evidence="2">
    <location>
        <begin position="140"/>
        <end position="162"/>
    </location>
</feature>
<dbReference type="InterPro" id="IPR036378">
    <property type="entry name" value="FAS1_dom_sf"/>
</dbReference>
<dbReference type="AlphaFoldDB" id="A0A1Q3CGU4"/>
<evidence type="ECO:0000256" key="1">
    <source>
        <dbReference type="ARBA" id="ARBA00007843"/>
    </source>
</evidence>
<dbReference type="PROSITE" id="PS50213">
    <property type="entry name" value="FAS1"/>
    <property type="match status" value="1"/>
</dbReference>
<protein>
    <submittedName>
        <fullName evidence="4">Fasciclin domain-containing protein</fullName>
    </submittedName>
</protein>
<proteinExistence type="inferred from homology"/>
<feature type="domain" description="FAS1" evidence="3">
    <location>
        <begin position="1"/>
        <end position="132"/>
    </location>
</feature>
<dbReference type="EMBL" id="BDDD01001979">
    <property type="protein sequence ID" value="GAV79470.1"/>
    <property type="molecule type" value="Genomic_DNA"/>
</dbReference>